<feature type="domain" description="Methyl-accepting transducer" evidence="5">
    <location>
        <begin position="429"/>
        <end position="644"/>
    </location>
</feature>
<organism evidence="8 10">
    <name type="scientific">Jannaschia seohaensis</name>
    <dbReference type="NCBI Taxonomy" id="475081"/>
    <lineage>
        <taxon>Bacteria</taxon>
        <taxon>Pseudomonadati</taxon>
        <taxon>Pseudomonadota</taxon>
        <taxon>Alphaproteobacteria</taxon>
        <taxon>Rhodobacterales</taxon>
        <taxon>Roseobacteraceae</taxon>
        <taxon>Jannaschia</taxon>
    </lineage>
</organism>
<dbReference type="GO" id="GO:0007165">
    <property type="term" value="P:signal transduction"/>
    <property type="evidence" value="ECO:0007669"/>
    <property type="project" value="UniProtKB-KW"/>
</dbReference>
<keyword evidence="1" id="KW-0145">Chemotaxis</keyword>
<dbReference type="InterPro" id="IPR051310">
    <property type="entry name" value="MCP_chemotaxis"/>
</dbReference>
<dbReference type="RefSeq" id="WP_109564944.1">
    <property type="nucleotide sequence ID" value="NZ_QGDJ01000006.1"/>
</dbReference>
<dbReference type="Pfam" id="PF00015">
    <property type="entry name" value="MCPsignal"/>
    <property type="match status" value="1"/>
</dbReference>
<evidence type="ECO:0000256" key="1">
    <source>
        <dbReference type="ARBA" id="ARBA00022500"/>
    </source>
</evidence>
<dbReference type="Pfam" id="PF12729">
    <property type="entry name" value="4HB_MCP_1"/>
    <property type="match status" value="1"/>
</dbReference>
<evidence type="ECO:0000259" key="6">
    <source>
        <dbReference type="PROSITE" id="PS50885"/>
    </source>
</evidence>
<dbReference type="Gene3D" id="6.10.340.10">
    <property type="match status" value="1"/>
</dbReference>
<dbReference type="GO" id="GO:0004888">
    <property type="term" value="F:transmembrane signaling receptor activity"/>
    <property type="evidence" value="ECO:0007669"/>
    <property type="project" value="TreeGrafter"/>
</dbReference>
<dbReference type="EMBL" id="UETC01000006">
    <property type="protein sequence ID" value="SSA47647.1"/>
    <property type="molecule type" value="Genomic_DNA"/>
</dbReference>
<gene>
    <name evidence="7" type="ORF">BCF38_106130</name>
    <name evidence="8" type="ORF">SAMN05421539_106130</name>
</gene>
<keyword evidence="4" id="KW-0472">Membrane</keyword>
<dbReference type="GO" id="GO:0005886">
    <property type="term" value="C:plasma membrane"/>
    <property type="evidence" value="ECO:0007669"/>
    <property type="project" value="TreeGrafter"/>
</dbReference>
<reference evidence="7 9" key="2">
    <citation type="submission" date="2018-03" db="EMBL/GenBank/DDBJ databases">
        <title>Genomic Encyclopedia of Archaeal and Bacterial Type Strains, Phase II (KMG-II): from individual species to whole genera.</title>
        <authorList>
            <person name="Goeker M."/>
        </authorList>
    </citation>
    <scope>NUCLEOTIDE SEQUENCE [LARGE SCALE GENOMIC DNA]</scope>
    <source>
        <strain evidence="7 9">DSM 25227</strain>
    </source>
</reference>
<dbReference type="SMART" id="SM00283">
    <property type="entry name" value="MA"/>
    <property type="match status" value="1"/>
</dbReference>
<dbReference type="EMBL" id="QGDJ01000006">
    <property type="protein sequence ID" value="PWJ17519.1"/>
    <property type="molecule type" value="Genomic_DNA"/>
</dbReference>
<accession>A0A2Y9AYH3</accession>
<feature type="transmembrane region" description="Helical" evidence="4">
    <location>
        <begin position="7"/>
        <end position="29"/>
    </location>
</feature>
<dbReference type="InterPro" id="IPR003660">
    <property type="entry name" value="HAMP_dom"/>
</dbReference>
<dbReference type="Gene3D" id="1.10.287.950">
    <property type="entry name" value="Methyl-accepting chemotaxis protein"/>
    <property type="match status" value="1"/>
</dbReference>
<evidence type="ECO:0000313" key="7">
    <source>
        <dbReference type="EMBL" id="PWJ17519.1"/>
    </source>
</evidence>
<reference evidence="8 10" key="1">
    <citation type="submission" date="2016-10" db="EMBL/GenBank/DDBJ databases">
        <authorList>
            <person name="Cai Z."/>
        </authorList>
    </citation>
    <scope>NUCLEOTIDE SEQUENCE [LARGE SCALE GENOMIC DNA]</scope>
    <source>
        <strain evidence="8 10">DSM 25227</strain>
    </source>
</reference>
<dbReference type="Proteomes" id="UP000245839">
    <property type="component" value="Unassembled WGS sequence"/>
</dbReference>
<dbReference type="Proteomes" id="UP000251571">
    <property type="component" value="Unassembled WGS sequence"/>
</dbReference>
<feature type="domain" description="HAMP" evidence="6">
    <location>
        <begin position="333"/>
        <end position="385"/>
    </location>
</feature>
<dbReference type="SMART" id="SM00304">
    <property type="entry name" value="HAMP"/>
    <property type="match status" value="2"/>
</dbReference>
<evidence type="ECO:0000313" key="8">
    <source>
        <dbReference type="EMBL" id="SSA47647.1"/>
    </source>
</evidence>
<protein>
    <submittedName>
        <fullName evidence="8">Methyl-accepting chemotaxis protein</fullName>
    </submittedName>
</protein>
<dbReference type="PANTHER" id="PTHR43531">
    <property type="entry name" value="PROTEIN ICFG"/>
    <property type="match status" value="1"/>
</dbReference>
<evidence type="ECO:0000259" key="5">
    <source>
        <dbReference type="PROSITE" id="PS50111"/>
    </source>
</evidence>
<evidence type="ECO:0000313" key="10">
    <source>
        <dbReference type="Proteomes" id="UP000251571"/>
    </source>
</evidence>
<name>A0A2Y9AYH3_9RHOB</name>
<keyword evidence="4" id="KW-1133">Transmembrane helix</keyword>
<keyword evidence="3" id="KW-0807">Transducer</keyword>
<evidence type="ECO:0000313" key="9">
    <source>
        <dbReference type="Proteomes" id="UP000245839"/>
    </source>
</evidence>
<dbReference type="PROSITE" id="PS50885">
    <property type="entry name" value="HAMP"/>
    <property type="match status" value="1"/>
</dbReference>
<evidence type="ECO:0000256" key="4">
    <source>
        <dbReference type="SAM" id="Phobius"/>
    </source>
</evidence>
<dbReference type="GO" id="GO:0006935">
    <property type="term" value="P:chemotaxis"/>
    <property type="evidence" value="ECO:0007669"/>
    <property type="project" value="UniProtKB-KW"/>
</dbReference>
<evidence type="ECO:0000256" key="3">
    <source>
        <dbReference type="PROSITE-ProRule" id="PRU00284"/>
    </source>
</evidence>
<dbReference type="InterPro" id="IPR024478">
    <property type="entry name" value="HlyB_4HB_MCP"/>
</dbReference>
<dbReference type="AlphaFoldDB" id="A0A2Y9AYH3"/>
<dbReference type="InterPro" id="IPR004089">
    <property type="entry name" value="MCPsignal_dom"/>
</dbReference>
<keyword evidence="4" id="KW-0812">Transmembrane</keyword>
<proteinExistence type="inferred from homology"/>
<dbReference type="PROSITE" id="PS50111">
    <property type="entry name" value="CHEMOTAXIS_TRANSDUC_2"/>
    <property type="match status" value="1"/>
</dbReference>
<dbReference type="PROSITE" id="PS51257">
    <property type="entry name" value="PROKAR_LIPOPROTEIN"/>
    <property type="match status" value="1"/>
</dbReference>
<comment type="similarity">
    <text evidence="2">Belongs to the methyl-accepting chemotaxis (MCP) protein family.</text>
</comment>
<dbReference type="SUPFAM" id="SSF58104">
    <property type="entry name" value="Methyl-accepting chemotaxis protein (MCP) signaling domain"/>
    <property type="match status" value="1"/>
</dbReference>
<evidence type="ECO:0000256" key="2">
    <source>
        <dbReference type="ARBA" id="ARBA00029447"/>
    </source>
</evidence>
<keyword evidence="9" id="KW-1185">Reference proteome</keyword>
<sequence length="696" mass="74021">MRLTTKLNATFATMIGMIAVACLFGWWGLTRIADETQQLVEVDSRKTALQQEIRTNTKDVQRLVLSYLDDYLFLQSPEAVEAALSRTDRLIADVDALRAQLRALPSSVRETALYDRFDAAWDAYVASENALRPIALIRSNLVAAEAYAGPGDEAFRGLRTAIDSGIEEAQAAGSSLVIALSRATPKLEAMRAIEGEVLLGRAVEADLEERIAALQSELGETFAAAARQGAERGMEIAARLDGLWRDYADAFEQTLSLAAENSRARAYAAYAAANTDFTLAIDAIDAVAAEGVAVRDARVASTEAAAETVLRVLAAVAVVSLLLGTLAAFWLSRGVTSGLARARSVISAVSKGDLRTDDGPPRRDEIGGLLRDMNAMVADLSEMSRAAEAISEGDLTIDVMPRSEQDRLGRALRDVTLRLREVLGDASVSARTVSGDAEAMQRTAAELSAGSENQAAAVEEASASVEEMTANIRQCAENASQTEKIARRSSADAETSGEAVGTAVTAMRTIAEKILVVQEIARQTDLLALNAAVEAARAGEHGRGFAVVAGEVRGLAERSRQAAVEISELSERTVEASGRAGEMLEKLVPDIQRTAGLVEEISAAMQEQRVGAEQINRAIGDLDRVVRQNAMAADRSKASSEELANQSIHLARTISFFHLDPAEERETGSMIDAGRANAGIAPQSADAALARAVRAA</sequence>
<dbReference type="PANTHER" id="PTHR43531:SF11">
    <property type="entry name" value="METHYL-ACCEPTING CHEMOTAXIS PROTEIN 3"/>
    <property type="match status" value="1"/>
</dbReference>
<dbReference type="Pfam" id="PF00672">
    <property type="entry name" value="HAMP"/>
    <property type="match status" value="1"/>
</dbReference>
<dbReference type="OrthoDB" id="9814362at2"/>